<protein>
    <submittedName>
        <fullName evidence="1">Uncharacterized protein</fullName>
    </submittedName>
</protein>
<dbReference type="Proteomes" id="UP000198959">
    <property type="component" value="Unassembled WGS sequence"/>
</dbReference>
<evidence type="ECO:0000313" key="2">
    <source>
        <dbReference type="Proteomes" id="UP000198959"/>
    </source>
</evidence>
<accession>A0A1C6T8S6</accession>
<proteinExistence type="predicted"/>
<name>A0A1C6T8S6_9ACTN</name>
<evidence type="ECO:0000313" key="1">
    <source>
        <dbReference type="EMBL" id="SCL37982.1"/>
    </source>
</evidence>
<keyword evidence="2" id="KW-1185">Reference proteome</keyword>
<sequence length="382" mass="42247">MQPEQPKDPKPSTLTISDAVQKNLMFYARISMRYFDLFTGIKIRKHQRDRFHTASLGSSIIKWDYDNPEQSVRDLTANNGEKVMEFVKEATPYSKKEKRLGATGFTDCLSGEKFHMYTHVSNAVPVPVPFQSPFANIKSWMPFRALLSVFPPVGGEVPEVSRLGHVVIDDSMAEGDLSKEIERDNALIEYRQKRLTENVPVSGPIALGNVFVKASRASILENDQYVVRYSLMSTSDVHALDGEALWMQVYDKSDKTTTFMAVGGGRNNVPGLDKLNNRTAGLVFSTMHHTFGALMGAIAKSNTGVLELTNGVPGIAWSQSVQLLRDNPVLGTRRGLAAGFDVGSRVLAMVRQYKGMNVVDVPGDDDLVEISVTVDPLDETKM</sequence>
<dbReference type="AlphaFoldDB" id="A0A1C6T8S6"/>
<dbReference type="EMBL" id="FMHW01000002">
    <property type="protein sequence ID" value="SCL37982.1"/>
    <property type="molecule type" value="Genomic_DNA"/>
</dbReference>
<gene>
    <name evidence="1" type="ORF">GA0074692_4854</name>
</gene>
<organism evidence="1 2">
    <name type="scientific">Micromonospora pallida</name>
    <dbReference type="NCBI Taxonomy" id="145854"/>
    <lineage>
        <taxon>Bacteria</taxon>
        <taxon>Bacillati</taxon>
        <taxon>Actinomycetota</taxon>
        <taxon>Actinomycetes</taxon>
        <taxon>Micromonosporales</taxon>
        <taxon>Micromonosporaceae</taxon>
        <taxon>Micromonospora</taxon>
    </lineage>
</organism>
<reference evidence="2" key="1">
    <citation type="submission" date="2016-06" db="EMBL/GenBank/DDBJ databases">
        <authorList>
            <person name="Varghese N."/>
            <person name="Submissions Spin"/>
        </authorList>
    </citation>
    <scope>NUCLEOTIDE SEQUENCE [LARGE SCALE GENOMIC DNA]</scope>
    <source>
        <strain evidence="2">DSM 43817</strain>
    </source>
</reference>